<dbReference type="AlphaFoldDB" id="A0A0P1ARX9"/>
<dbReference type="RefSeq" id="XP_024580747.1">
    <property type="nucleotide sequence ID" value="XM_024730474.1"/>
</dbReference>
<feature type="transmembrane region" description="Helical" evidence="1">
    <location>
        <begin position="54"/>
        <end position="73"/>
    </location>
</feature>
<keyword evidence="1" id="KW-0472">Membrane</keyword>
<proteinExistence type="predicted"/>
<protein>
    <submittedName>
        <fullName evidence="2">Uncharacterized protein</fullName>
    </submittedName>
</protein>
<evidence type="ECO:0000313" key="3">
    <source>
        <dbReference type="Proteomes" id="UP000054928"/>
    </source>
</evidence>
<dbReference type="EMBL" id="CCYD01001204">
    <property type="protein sequence ID" value="CEG44378.1"/>
    <property type="molecule type" value="Genomic_DNA"/>
</dbReference>
<reference evidence="3" key="1">
    <citation type="submission" date="2014-09" db="EMBL/GenBank/DDBJ databases">
        <authorList>
            <person name="Sharma Rahul"/>
            <person name="Thines Marco"/>
        </authorList>
    </citation>
    <scope>NUCLEOTIDE SEQUENCE [LARGE SCALE GENOMIC DNA]</scope>
</reference>
<accession>A0A0P1ARX9</accession>
<keyword evidence="3" id="KW-1185">Reference proteome</keyword>
<evidence type="ECO:0000313" key="2">
    <source>
        <dbReference type="EMBL" id="CEG44378.1"/>
    </source>
</evidence>
<dbReference type="OrthoDB" id="106974at2759"/>
<dbReference type="OMA" id="SAEVNCY"/>
<evidence type="ECO:0000256" key="1">
    <source>
        <dbReference type="SAM" id="Phobius"/>
    </source>
</evidence>
<keyword evidence="1" id="KW-1133">Transmembrane helix</keyword>
<name>A0A0P1ARX9_PLAHL</name>
<sequence length="135" mass="15049">MTFSHVRAVMALSTAGMLLVPAFGLLLRFQPQFVHGLHANPSSAEINCYIAGSLYAGIHFVCSLLLVINFCIVKTHETLDDATRRNQRFGLPFKELESEEFVKAMDTLDQRIAVTPTFYQTLELSEELLANGDTI</sequence>
<keyword evidence="1" id="KW-0812">Transmembrane</keyword>
<dbReference type="Proteomes" id="UP000054928">
    <property type="component" value="Unassembled WGS sequence"/>
</dbReference>
<organism evidence="2 3">
    <name type="scientific">Plasmopara halstedii</name>
    <name type="common">Downy mildew of sunflower</name>
    <dbReference type="NCBI Taxonomy" id="4781"/>
    <lineage>
        <taxon>Eukaryota</taxon>
        <taxon>Sar</taxon>
        <taxon>Stramenopiles</taxon>
        <taxon>Oomycota</taxon>
        <taxon>Peronosporomycetes</taxon>
        <taxon>Peronosporales</taxon>
        <taxon>Peronosporaceae</taxon>
        <taxon>Plasmopara</taxon>
    </lineage>
</organism>
<dbReference type="GeneID" id="36395801"/>